<dbReference type="GO" id="GO:0004760">
    <property type="term" value="F:L-serine-pyruvate transaminase activity"/>
    <property type="evidence" value="ECO:0007669"/>
    <property type="project" value="TreeGrafter"/>
</dbReference>
<dbReference type="InterPro" id="IPR000192">
    <property type="entry name" value="Aminotrans_V_dom"/>
</dbReference>
<evidence type="ECO:0000313" key="5">
    <source>
        <dbReference type="Proteomes" id="UP000282892"/>
    </source>
</evidence>
<dbReference type="EMBL" id="CP022572">
    <property type="protein sequence ID" value="AZU61878.1"/>
    <property type="molecule type" value="Genomic_DNA"/>
</dbReference>
<comment type="cofactor">
    <cofactor evidence="1">
        <name>pyridoxal 5'-phosphate</name>
        <dbReference type="ChEBI" id="CHEBI:597326"/>
    </cofactor>
</comment>
<dbReference type="PANTHER" id="PTHR21152">
    <property type="entry name" value="AMINOTRANSFERASE CLASS V"/>
    <property type="match status" value="1"/>
</dbReference>
<dbReference type="Gene3D" id="3.90.1150.10">
    <property type="entry name" value="Aspartate Aminotransferase, domain 1"/>
    <property type="match status" value="1"/>
</dbReference>
<dbReference type="STRING" id="1193713.GCA_001636315_04753"/>
<dbReference type="Proteomes" id="UP000282892">
    <property type="component" value="Chromosome"/>
</dbReference>
<dbReference type="InterPro" id="IPR015422">
    <property type="entry name" value="PyrdxlP-dep_Trfase_small"/>
</dbReference>
<keyword evidence="5" id="KW-1185">Reference proteome</keyword>
<dbReference type="GO" id="GO:0019265">
    <property type="term" value="P:glycine biosynthetic process, by transamination of glyoxylate"/>
    <property type="evidence" value="ECO:0007669"/>
    <property type="project" value="TreeGrafter"/>
</dbReference>
<dbReference type="InterPro" id="IPR016181">
    <property type="entry name" value="Acyl_CoA_acyltransferase"/>
</dbReference>
<dbReference type="InterPro" id="IPR015424">
    <property type="entry name" value="PyrdxlP-dep_Trfase"/>
</dbReference>
<dbReference type="Gene3D" id="3.40.630.30">
    <property type="match status" value="1"/>
</dbReference>
<organism evidence="4 5">
    <name type="scientific">Neobacillus mesonae</name>
    <dbReference type="NCBI Taxonomy" id="1193713"/>
    <lineage>
        <taxon>Bacteria</taxon>
        <taxon>Bacillati</taxon>
        <taxon>Bacillota</taxon>
        <taxon>Bacilli</taxon>
        <taxon>Bacillales</taxon>
        <taxon>Bacillaceae</taxon>
        <taxon>Neobacillus</taxon>
    </lineage>
</organism>
<protein>
    <submittedName>
        <fullName evidence="4">GNAT family N-acetyltransferase</fullName>
    </submittedName>
</protein>
<dbReference type="AlphaFoldDB" id="A0A3T0HXZ9"/>
<evidence type="ECO:0000259" key="3">
    <source>
        <dbReference type="PROSITE" id="PS51186"/>
    </source>
</evidence>
<dbReference type="InterPro" id="IPR015421">
    <property type="entry name" value="PyrdxlP-dep_Trfase_major"/>
</dbReference>
<dbReference type="GO" id="GO:0008453">
    <property type="term" value="F:alanine-glyoxylate transaminase activity"/>
    <property type="evidence" value="ECO:0007669"/>
    <property type="project" value="TreeGrafter"/>
</dbReference>
<dbReference type="GO" id="GO:0016747">
    <property type="term" value="F:acyltransferase activity, transferring groups other than amino-acyl groups"/>
    <property type="evidence" value="ECO:0007669"/>
    <property type="project" value="InterPro"/>
</dbReference>
<dbReference type="Pfam" id="PF13444">
    <property type="entry name" value="Acetyltransf_5"/>
    <property type="match status" value="1"/>
</dbReference>
<dbReference type="KEGG" id="nmk:CHR53_11640"/>
<feature type="domain" description="N-acetyltransferase" evidence="3">
    <location>
        <begin position="9"/>
        <end position="171"/>
    </location>
</feature>
<dbReference type="OrthoDB" id="389074at2"/>
<evidence type="ECO:0000313" key="4">
    <source>
        <dbReference type="EMBL" id="AZU61878.1"/>
    </source>
</evidence>
<dbReference type="SUPFAM" id="SSF55729">
    <property type="entry name" value="Acyl-CoA N-acyltransferases (Nat)"/>
    <property type="match status" value="1"/>
</dbReference>
<evidence type="ECO:0000256" key="1">
    <source>
        <dbReference type="ARBA" id="ARBA00001933"/>
    </source>
</evidence>
<dbReference type="PROSITE" id="PS51186">
    <property type="entry name" value="GNAT"/>
    <property type="match status" value="1"/>
</dbReference>
<evidence type="ECO:0000256" key="2">
    <source>
        <dbReference type="ARBA" id="ARBA00022898"/>
    </source>
</evidence>
<dbReference type="SUPFAM" id="SSF53383">
    <property type="entry name" value="PLP-dependent transferases"/>
    <property type="match status" value="1"/>
</dbReference>
<proteinExistence type="predicted"/>
<sequence length="534" mass="60263">MRENHDYFFKIADRPAEFTQIHELNYHTFSEEIPQHPKNLEKKLIDSFHEENTYIICLKQEEVIGMIAIRAQRPFSLDRKIGPVEESLPFTIQKPCEIRLLAVKIDYRQGRVFLGLVQFLIKYCLKNGYDIALISGTVRQLKLYGQMGFQPFAMLTGAIEASYQPMYLTKETFEASIAGRLLRPPTAFLPGPVSISDEVRAAFDKDPYSHRSAFFKDKMDHVKEQLCRLVDCRYTQVLLGTGTLANDLVAAQLSLETGRGVILTNGEFGSRLVEQAQRAGLDFDVLDKEWGLPFSHEEIAACITDETAWIWAVHSETSTGMLNKLNILKAVAQEHQLKLCLDCISSIGAVDLDLSGVFLATGVSGKALKSYTGLSFVFHHHKVAPSPLLPTYLDLGTYAEKESIPFSQSSNLVEALLTAINSVTQERLAKIAAIHQSIRQKLSKYGFQLITAEENSSPIIVTVPLPKTTPSSTVGELLYCNGYLLHYESEYLRQQNWIQIACIEDYSKEQIEKMAYLFHQAYKSWCQAPKIMVQ</sequence>
<dbReference type="PANTHER" id="PTHR21152:SF40">
    <property type="entry name" value="ALANINE--GLYOXYLATE AMINOTRANSFERASE"/>
    <property type="match status" value="1"/>
</dbReference>
<keyword evidence="4" id="KW-0808">Transferase</keyword>
<reference evidence="4 5" key="1">
    <citation type="submission" date="2017-07" db="EMBL/GenBank/DDBJ databases">
        <title>The complete genome sequence of Bacillus mesonae strain H20-5, an efficient strain improving plant abiotic stress resistance.</title>
        <authorList>
            <person name="Kim S.Y."/>
            <person name="Song H."/>
            <person name="Sang M.K."/>
            <person name="Weon H.-Y."/>
            <person name="Song J."/>
        </authorList>
    </citation>
    <scope>NUCLEOTIDE SEQUENCE [LARGE SCALE GENOMIC DNA]</scope>
    <source>
        <strain evidence="4 5">H20-5</strain>
    </source>
</reference>
<name>A0A3T0HXZ9_9BACI</name>
<dbReference type="RefSeq" id="WP_127486611.1">
    <property type="nucleotide sequence ID" value="NZ_CP022572.1"/>
</dbReference>
<keyword evidence="2" id="KW-0663">Pyridoxal phosphate</keyword>
<dbReference type="Gene3D" id="3.40.640.10">
    <property type="entry name" value="Type I PLP-dependent aspartate aminotransferase-like (Major domain)"/>
    <property type="match status" value="1"/>
</dbReference>
<dbReference type="Pfam" id="PF00266">
    <property type="entry name" value="Aminotran_5"/>
    <property type="match status" value="1"/>
</dbReference>
<dbReference type="InterPro" id="IPR000182">
    <property type="entry name" value="GNAT_dom"/>
</dbReference>
<gene>
    <name evidence="4" type="ORF">CHR53_11640</name>
</gene>
<accession>A0A3T0HXZ9</accession>